<proteinExistence type="predicted"/>
<organism evidence="1 2">
    <name type="scientific">Rhabditophanes sp. KR3021</name>
    <dbReference type="NCBI Taxonomy" id="114890"/>
    <lineage>
        <taxon>Eukaryota</taxon>
        <taxon>Metazoa</taxon>
        <taxon>Ecdysozoa</taxon>
        <taxon>Nematoda</taxon>
        <taxon>Chromadorea</taxon>
        <taxon>Rhabditida</taxon>
        <taxon>Tylenchina</taxon>
        <taxon>Panagrolaimomorpha</taxon>
        <taxon>Strongyloidoidea</taxon>
        <taxon>Alloionematidae</taxon>
        <taxon>Rhabditophanes</taxon>
    </lineage>
</organism>
<dbReference type="Proteomes" id="UP000095286">
    <property type="component" value="Unplaced"/>
</dbReference>
<accession>A0AC35TT13</accession>
<name>A0AC35TT13_9BILA</name>
<evidence type="ECO:0000313" key="2">
    <source>
        <dbReference type="WBParaSite" id="RSKR_0000392800.1"/>
    </source>
</evidence>
<protein>
    <submittedName>
        <fullName evidence="2">Cell cycle checkpoint protein RAD17</fullName>
    </submittedName>
</protein>
<dbReference type="WBParaSite" id="RSKR_0000392800.1">
    <property type="protein sequence ID" value="RSKR_0000392800.1"/>
    <property type="gene ID" value="RSKR_0000392800"/>
</dbReference>
<evidence type="ECO:0000313" key="1">
    <source>
        <dbReference type="Proteomes" id="UP000095286"/>
    </source>
</evidence>
<sequence>MLLKIPELIDDEDVAMHPAKISEIRTAFQDIILSKAKSNLILLSGPSGSSKYSLIKVLSEENMLPEVTFDTTTLSKLEEDMDEDFSGERCSALTPFTRFLRNNDKCGGRGKPKIQRCLVIKQLPHVCYEDSRLFHSLVKNELKRMRFSVVVFCLTTSNNEKYKYQFMRLFTDDFVKELNIKCIKVNPIAERYMKEPLKRIIQLNQIKISGPMLKTIMDNCFGDIRKAVNMIWMSRDEGGCLKPRTLVNFNELSHDYFDVLGGIFYATRIPKNIPQSRLESENLVWRECSHLRRKEPTKRNLELLINQISSSQLEDQIMKHFISFNQNFACIRKLYGMIISLNNEFGYRGERYESGLFEYYFQNVLIPAIMFLNYKQVRPKGMYKFDSAKKKEFRDKRIDVYEKKLKLDEQYGTIFSTADLENYEGIDEDRFLR</sequence>
<reference evidence="2" key="1">
    <citation type="submission" date="2016-11" db="UniProtKB">
        <authorList>
            <consortium name="WormBaseParasite"/>
        </authorList>
    </citation>
    <scope>IDENTIFICATION</scope>
    <source>
        <strain evidence="2">KR3021</strain>
    </source>
</reference>